<dbReference type="Pfam" id="PF02622">
    <property type="entry name" value="DUF179"/>
    <property type="match status" value="1"/>
</dbReference>
<dbReference type="SUPFAM" id="SSF143456">
    <property type="entry name" value="VC0467-like"/>
    <property type="match status" value="1"/>
</dbReference>
<sequence length="210" mass="23378">MAASNDFFRGSDPENTNRGSLEGHFLISETELTDPNFIQTVVYLVEHNDNGALGFVVNRKSETALKDVIPDFTDSPAGELEVYIGGPVEQMFLFTLHSGLPGDKRSDAASSSLQGVILEPDFELIRRFLSEQWPDLNPEHRPEIRFYAGYAGWAPGQLENELRHGAWVVIPATPGIVFAPEPEESWRNALRKKGGIYWVVAETGFKPSMN</sequence>
<evidence type="ECO:0000313" key="5">
    <source>
        <dbReference type="Proteomes" id="UP000192343"/>
    </source>
</evidence>
<comment type="caution">
    <text evidence="4">The sequence shown here is derived from an EMBL/GenBank/DDBJ whole genome shotgun (WGS) entry which is preliminary data.</text>
</comment>
<dbReference type="EMBL" id="MWQY01000018">
    <property type="protein sequence ID" value="ORC33003.1"/>
    <property type="molecule type" value="Genomic_DNA"/>
</dbReference>
<accession>A0A1Y1RV41</accession>
<dbReference type="AlphaFoldDB" id="A0A1Y1RV41"/>
<name>A0A1Y1RV41_9SPIO</name>
<proteinExistence type="inferred from homology"/>
<dbReference type="PANTHER" id="PTHR30327:SF1">
    <property type="entry name" value="UPF0301 PROTEIN YQGE"/>
    <property type="match status" value="1"/>
</dbReference>
<dbReference type="InterPro" id="IPR003774">
    <property type="entry name" value="AlgH-like"/>
</dbReference>
<dbReference type="OrthoDB" id="9807486at2"/>
<dbReference type="STRING" id="1963862.B4O97_14915"/>
<reference evidence="4 5" key="1">
    <citation type="submission" date="2017-03" db="EMBL/GenBank/DDBJ databases">
        <title>Draft Genome sequence of Marispirochaeta sp. strain JC444.</title>
        <authorList>
            <person name="Shivani Y."/>
            <person name="Subhash Y."/>
            <person name="Sasikala C."/>
            <person name="Ramana C."/>
        </authorList>
    </citation>
    <scope>NUCLEOTIDE SEQUENCE [LARGE SCALE GENOMIC DNA]</scope>
    <source>
        <strain evidence="4 5">JC444</strain>
    </source>
</reference>
<keyword evidence="5" id="KW-1185">Reference proteome</keyword>
<dbReference type="PANTHER" id="PTHR30327">
    <property type="entry name" value="UNCHARACTERIZED PROTEIN YQGE"/>
    <property type="match status" value="1"/>
</dbReference>
<evidence type="ECO:0000256" key="2">
    <source>
        <dbReference type="HAMAP-Rule" id="MF_00758"/>
    </source>
</evidence>
<dbReference type="HAMAP" id="MF_00758">
    <property type="entry name" value="UPF0301"/>
    <property type="match status" value="1"/>
</dbReference>
<gene>
    <name evidence="4" type="ORF">B4O97_14915</name>
</gene>
<evidence type="ECO:0000313" key="4">
    <source>
        <dbReference type="EMBL" id="ORC33003.1"/>
    </source>
</evidence>
<protein>
    <recommendedName>
        <fullName evidence="2">UPF0301 protein B4O97_14915</fullName>
    </recommendedName>
</protein>
<organism evidence="4 5">
    <name type="scientific">Marispirochaeta aestuarii</name>
    <dbReference type="NCBI Taxonomy" id="1963862"/>
    <lineage>
        <taxon>Bacteria</taxon>
        <taxon>Pseudomonadati</taxon>
        <taxon>Spirochaetota</taxon>
        <taxon>Spirochaetia</taxon>
        <taxon>Spirochaetales</taxon>
        <taxon>Spirochaetaceae</taxon>
        <taxon>Marispirochaeta</taxon>
    </lineage>
</organism>
<dbReference type="Gene3D" id="3.40.1740.10">
    <property type="entry name" value="VC0467-like"/>
    <property type="match status" value="1"/>
</dbReference>
<feature type="region of interest" description="Disordered" evidence="3">
    <location>
        <begin position="1"/>
        <end position="20"/>
    </location>
</feature>
<dbReference type="Proteomes" id="UP000192343">
    <property type="component" value="Unassembled WGS sequence"/>
</dbReference>
<evidence type="ECO:0000256" key="3">
    <source>
        <dbReference type="SAM" id="MobiDB-lite"/>
    </source>
</evidence>
<comment type="similarity">
    <text evidence="1 2">Belongs to the UPF0301 (AlgH) family.</text>
</comment>
<evidence type="ECO:0000256" key="1">
    <source>
        <dbReference type="ARBA" id="ARBA00009600"/>
    </source>
</evidence>
<dbReference type="GO" id="GO:0005829">
    <property type="term" value="C:cytosol"/>
    <property type="evidence" value="ECO:0007669"/>
    <property type="project" value="TreeGrafter"/>
</dbReference>
<dbReference type="RefSeq" id="WP_083052127.1">
    <property type="nucleotide sequence ID" value="NZ_CAXXQO010000003.1"/>
</dbReference>